<reference evidence="1" key="1">
    <citation type="submission" date="2014-09" db="EMBL/GenBank/DDBJ databases">
        <authorList>
            <person name="Magalhaes I.L.F."/>
            <person name="Oliveira U."/>
            <person name="Santos F.R."/>
            <person name="Vidigal T.H.D.A."/>
            <person name="Brescovit A.D."/>
            <person name="Santos A.J."/>
        </authorList>
    </citation>
    <scope>NUCLEOTIDE SEQUENCE</scope>
    <source>
        <tissue evidence="1">Shoot tissue taken approximately 20 cm above the soil surface</tissue>
    </source>
</reference>
<name>A0A0A9CM82_ARUDO</name>
<dbReference type="AlphaFoldDB" id="A0A0A9CM82"/>
<proteinExistence type="predicted"/>
<sequence length="78" mass="8706">MSSIHKFYAFGGGGNKYIYSERKLSNVDADYTGGPQLKPIYQYKQLNKSLLSPTTNVEIPDTIFNILNFSYIGCSSVT</sequence>
<protein>
    <submittedName>
        <fullName evidence="1">Uncharacterized protein</fullName>
    </submittedName>
</protein>
<evidence type="ECO:0000313" key="1">
    <source>
        <dbReference type="EMBL" id="JAD75553.1"/>
    </source>
</evidence>
<reference evidence="1" key="2">
    <citation type="journal article" date="2015" name="Data Brief">
        <title>Shoot transcriptome of the giant reed, Arundo donax.</title>
        <authorList>
            <person name="Barrero R.A."/>
            <person name="Guerrero F.D."/>
            <person name="Moolhuijzen P."/>
            <person name="Goolsby J.A."/>
            <person name="Tidwell J."/>
            <person name="Bellgard S.E."/>
            <person name="Bellgard M.I."/>
        </authorList>
    </citation>
    <scope>NUCLEOTIDE SEQUENCE</scope>
    <source>
        <tissue evidence="1">Shoot tissue taken approximately 20 cm above the soil surface</tissue>
    </source>
</reference>
<organism evidence="1">
    <name type="scientific">Arundo donax</name>
    <name type="common">Giant reed</name>
    <name type="synonym">Donax arundinaceus</name>
    <dbReference type="NCBI Taxonomy" id="35708"/>
    <lineage>
        <taxon>Eukaryota</taxon>
        <taxon>Viridiplantae</taxon>
        <taxon>Streptophyta</taxon>
        <taxon>Embryophyta</taxon>
        <taxon>Tracheophyta</taxon>
        <taxon>Spermatophyta</taxon>
        <taxon>Magnoliopsida</taxon>
        <taxon>Liliopsida</taxon>
        <taxon>Poales</taxon>
        <taxon>Poaceae</taxon>
        <taxon>PACMAD clade</taxon>
        <taxon>Arundinoideae</taxon>
        <taxon>Arundineae</taxon>
        <taxon>Arundo</taxon>
    </lineage>
</organism>
<accession>A0A0A9CM82</accession>
<dbReference type="EMBL" id="GBRH01222342">
    <property type="protein sequence ID" value="JAD75553.1"/>
    <property type="molecule type" value="Transcribed_RNA"/>
</dbReference>